<name>A0A2T2YGT6_9BACT</name>
<protein>
    <recommendedName>
        <fullName evidence="2">IPT/TIG domain-containing protein</fullName>
    </recommendedName>
</protein>
<dbReference type="RefSeq" id="WP_106930652.1">
    <property type="nucleotide sequence ID" value="NZ_PYFT01000001.1"/>
</dbReference>
<proteinExistence type="predicted"/>
<dbReference type="InterPro" id="IPR014756">
    <property type="entry name" value="Ig_E-set"/>
</dbReference>
<feature type="signal peptide" evidence="1">
    <location>
        <begin position="1"/>
        <end position="24"/>
    </location>
</feature>
<evidence type="ECO:0000259" key="2">
    <source>
        <dbReference type="Pfam" id="PF01833"/>
    </source>
</evidence>
<dbReference type="Gene3D" id="2.60.40.10">
    <property type="entry name" value="Immunoglobulins"/>
    <property type="match status" value="4"/>
</dbReference>
<evidence type="ECO:0000256" key="1">
    <source>
        <dbReference type="SAM" id="SignalP"/>
    </source>
</evidence>
<sequence>MKYFLNKKLVFLVCWVLSLGLLTACDDEDESSPNNGQIALLSFGPTGAKHGEQIQFIGLNLDKVEAIELPRVTVPKAQFVNQTSELITLVVPDEATAGKVVLKSSAGDVTSKTVLNFEVPVSITSFTQEARPGANITVTGNKLNWVEGVIFGDSKDTITTFVNQTLTELTLTVPMDAKNGVLTFITGGTEPLVITPEQELIVTLPKVTALAPNPLKHGENVTLTGTDLDLVKEVIFTAVGEAKVTSFVSQNATELVITVPDNAKKGILTLVVPSLVEVTTPIELDIILPAITSVAPTPVEIGANLTVNGTNLDLVKTITFGGGIATSTFVSQSATKMVVAVPANAKKGALKLTTHRNFDVITNKEVQIKGDTGPNIAKFIFEEALSTDWEKWGGWGTTTQDLENAEQVSRGSKAIKLSFNDAYGALQLHPKNANAFNGFTHLVLYVRGGTKDCRLAVQVKNAAGTSSSDAPFDVKLGEYKLVEIPISALGDVSGGVAEVYIKNYGENPNTVYIDDLGLR</sequence>
<evidence type="ECO:0000313" key="3">
    <source>
        <dbReference type="EMBL" id="PSR54719.1"/>
    </source>
</evidence>
<dbReference type="AlphaFoldDB" id="A0A2T2YGT6"/>
<feature type="domain" description="IPT/TIG" evidence="2">
    <location>
        <begin position="289"/>
        <end position="348"/>
    </location>
</feature>
<gene>
    <name evidence="3" type="ORF">AHMF7605_14995</name>
</gene>
<accession>A0A2T2YGT6</accession>
<comment type="caution">
    <text evidence="3">The sequence shown here is derived from an EMBL/GenBank/DDBJ whole genome shotgun (WGS) entry which is preliminary data.</text>
</comment>
<keyword evidence="1" id="KW-0732">Signal</keyword>
<dbReference type="InterPro" id="IPR013783">
    <property type="entry name" value="Ig-like_fold"/>
</dbReference>
<organism evidence="3 4">
    <name type="scientific">Adhaeribacter arboris</name>
    <dbReference type="NCBI Taxonomy" id="2072846"/>
    <lineage>
        <taxon>Bacteria</taxon>
        <taxon>Pseudomonadati</taxon>
        <taxon>Bacteroidota</taxon>
        <taxon>Cytophagia</taxon>
        <taxon>Cytophagales</taxon>
        <taxon>Hymenobacteraceae</taxon>
        <taxon>Adhaeribacter</taxon>
    </lineage>
</organism>
<dbReference type="PROSITE" id="PS51257">
    <property type="entry name" value="PROKAR_LIPOPROTEIN"/>
    <property type="match status" value="1"/>
</dbReference>
<dbReference type="InterPro" id="IPR002909">
    <property type="entry name" value="IPT_dom"/>
</dbReference>
<dbReference type="SUPFAM" id="SSF81296">
    <property type="entry name" value="E set domains"/>
    <property type="match status" value="2"/>
</dbReference>
<evidence type="ECO:0000313" key="4">
    <source>
        <dbReference type="Proteomes" id="UP000240357"/>
    </source>
</evidence>
<dbReference type="EMBL" id="PYFT01000001">
    <property type="protein sequence ID" value="PSR54719.1"/>
    <property type="molecule type" value="Genomic_DNA"/>
</dbReference>
<dbReference type="Pfam" id="PF01833">
    <property type="entry name" value="TIG"/>
    <property type="match status" value="1"/>
</dbReference>
<dbReference type="Gene3D" id="2.60.120.430">
    <property type="entry name" value="Galactose-binding lectin"/>
    <property type="match status" value="1"/>
</dbReference>
<dbReference type="OrthoDB" id="660167at2"/>
<reference evidence="3 4" key="1">
    <citation type="submission" date="2018-03" db="EMBL/GenBank/DDBJ databases">
        <title>Adhaeribacter sp. HMF7605 Genome sequencing and assembly.</title>
        <authorList>
            <person name="Kang H."/>
            <person name="Kang J."/>
            <person name="Cha I."/>
            <person name="Kim H."/>
            <person name="Joh K."/>
        </authorList>
    </citation>
    <scope>NUCLEOTIDE SEQUENCE [LARGE SCALE GENOMIC DNA]</scope>
    <source>
        <strain evidence="3 4">HMF7605</strain>
    </source>
</reference>
<dbReference type="CDD" id="cd00102">
    <property type="entry name" value="IPT"/>
    <property type="match status" value="2"/>
</dbReference>
<dbReference type="Proteomes" id="UP000240357">
    <property type="component" value="Unassembled WGS sequence"/>
</dbReference>
<keyword evidence="4" id="KW-1185">Reference proteome</keyword>
<feature type="chain" id="PRO_5015474775" description="IPT/TIG domain-containing protein" evidence="1">
    <location>
        <begin position="25"/>
        <end position="519"/>
    </location>
</feature>